<evidence type="ECO:0008006" key="11">
    <source>
        <dbReference type="Google" id="ProtNLM"/>
    </source>
</evidence>
<feature type="transmembrane region" description="Helical" evidence="8">
    <location>
        <begin position="102"/>
        <end position="120"/>
    </location>
</feature>
<dbReference type="GO" id="GO:0005886">
    <property type="term" value="C:plasma membrane"/>
    <property type="evidence" value="ECO:0007669"/>
    <property type="project" value="TreeGrafter"/>
</dbReference>
<evidence type="ECO:0000256" key="7">
    <source>
        <dbReference type="SAM" id="MobiDB-lite"/>
    </source>
</evidence>
<keyword evidence="6" id="KW-0813">Transport</keyword>
<evidence type="ECO:0000256" key="2">
    <source>
        <dbReference type="ARBA" id="ARBA00006175"/>
    </source>
</evidence>
<keyword evidence="5 8" id="KW-0472">Membrane</keyword>
<feature type="transmembrane region" description="Helical" evidence="8">
    <location>
        <begin position="151"/>
        <end position="170"/>
    </location>
</feature>
<keyword evidence="3 6" id="KW-0812">Transmembrane</keyword>
<feature type="compositionally biased region" description="Pro residues" evidence="7">
    <location>
        <begin position="1"/>
        <end position="18"/>
    </location>
</feature>
<evidence type="ECO:0000256" key="6">
    <source>
        <dbReference type="RuleBase" id="RU000477"/>
    </source>
</evidence>
<dbReference type="Gene3D" id="1.20.1080.10">
    <property type="entry name" value="Glycerol uptake facilitator protein"/>
    <property type="match status" value="1"/>
</dbReference>
<accession>A0AAI9TY96</accession>
<keyword evidence="10" id="KW-1185">Reference proteome</keyword>
<keyword evidence="4 8" id="KW-1133">Transmembrane helix</keyword>
<reference evidence="9 10" key="1">
    <citation type="submission" date="2016-10" db="EMBL/GenBank/DDBJ databases">
        <title>The genome sequence of Colletotrichum fioriniae PJ7.</title>
        <authorList>
            <person name="Baroncelli R."/>
        </authorList>
    </citation>
    <scope>NUCLEOTIDE SEQUENCE [LARGE SCALE GENOMIC DNA]</scope>
    <source>
        <strain evidence="9">Col 31</strain>
    </source>
</reference>
<comment type="subcellular location">
    <subcellularLocation>
        <location evidence="1">Membrane</location>
        <topology evidence="1">Multi-pass membrane protein</topology>
    </subcellularLocation>
</comment>
<comment type="caution">
    <text evidence="9">The sequence shown here is derived from an EMBL/GenBank/DDBJ whole genome shotgun (WGS) entry which is preliminary data.</text>
</comment>
<feature type="transmembrane region" description="Helical" evidence="8">
    <location>
        <begin position="234"/>
        <end position="254"/>
    </location>
</feature>
<feature type="transmembrane region" description="Helical" evidence="8">
    <location>
        <begin position="266"/>
        <end position="285"/>
    </location>
</feature>
<evidence type="ECO:0000256" key="8">
    <source>
        <dbReference type="SAM" id="Phobius"/>
    </source>
</evidence>
<dbReference type="EMBL" id="MLGG01000076">
    <property type="protein sequence ID" value="KAK1448204.1"/>
    <property type="molecule type" value="Genomic_DNA"/>
</dbReference>
<sequence length="336" mass="35202">MASPAHPPMPPGVHPQPPAAGTWDNKRGDGESRPSNGHGAGAQRCHPDAVEMRSIYPPHYPSDAEPYATPTGGLEGGAPACLDKAGPRTALLNYVSCMLSEFAGTTTFLLFVLAAAQVAYDKAIEAQPPVDEQEPGVVYIPPFPSLQSGGLVFLSLASGLSLAFSLLIFHRREGGWFNPALTVGLVISRRLSVQAAFGLVPSQLLGGLVASLLARHVFSMPLIGAETPLGNRTSVTQGLLVETIMTALLLLGVLKLNDGGHGSQTVAVAGVALFMTLATMTATDLTGACLNPARSFGPSLVTGFFERHHWIYCEPPPSPLHFPYRSGVSAVSHVLG</sequence>
<gene>
    <name evidence="9" type="ORF">CMEL01_16808</name>
</gene>
<evidence type="ECO:0000256" key="3">
    <source>
        <dbReference type="ARBA" id="ARBA00022692"/>
    </source>
</evidence>
<dbReference type="Proteomes" id="UP001239795">
    <property type="component" value="Unassembled WGS sequence"/>
</dbReference>
<dbReference type="InterPro" id="IPR000425">
    <property type="entry name" value="MIP"/>
</dbReference>
<protein>
    <recommendedName>
        <fullName evidence="11">MIP family channel protein</fullName>
    </recommendedName>
</protein>
<comment type="similarity">
    <text evidence="2 6">Belongs to the MIP/aquaporin (TC 1.A.8) family.</text>
</comment>
<dbReference type="AlphaFoldDB" id="A0AAI9TY96"/>
<dbReference type="PANTHER" id="PTHR19139">
    <property type="entry name" value="AQUAPORIN TRANSPORTER"/>
    <property type="match status" value="1"/>
</dbReference>
<dbReference type="PANTHER" id="PTHR19139:SF199">
    <property type="entry name" value="MIP17260P"/>
    <property type="match status" value="1"/>
</dbReference>
<evidence type="ECO:0000313" key="9">
    <source>
        <dbReference type="EMBL" id="KAK1448204.1"/>
    </source>
</evidence>
<organism evidence="9 10">
    <name type="scientific">Colletotrichum melonis</name>
    <dbReference type="NCBI Taxonomy" id="1209925"/>
    <lineage>
        <taxon>Eukaryota</taxon>
        <taxon>Fungi</taxon>
        <taxon>Dikarya</taxon>
        <taxon>Ascomycota</taxon>
        <taxon>Pezizomycotina</taxon>
        <taxon>Sordariomycetes</taxon>
        <taxon>Hypocreomycetidae</taxon>
        <taxon>Glomerellales</taxon>
        <taxon>Glomerellaceae</taxon>
        <taxon>Colletotrichum</taxon>
        <taxon>Colletotrichum acutatum species complex</taxon>
    </lineage>
</organism>
<evidence type="ECO:0000313" key="10">
    <source>
        <dbReference type="Proteomes" id="UP001239795"/>
    </source>
</evidence>
<feature type="transmembrane region" description="Helical" evidence="8">
    <location>
        <begin position="191"/>
        <end position="214"/>
    </location>
</feature>
<evidence type="ECO:0000256" key="4">
    <source>
        <dbReference type="ARBA" id="ARBA00022989"/>
    </source>
</evidence>
<evidence type="ECO:0000256" key="5">
    <source>
        <dbReference type="ARBA" id="ARBA00023136"/>
    </source>
</evidence>
<dbReference type="PRINTS" id="PR00783">
    <property type="entry name" value="MINTRINSICP"/>
</dbReference>
<dbReference type="GO" id="GO:0015250">
    <property type="term" value="F:water channel activity"/>
    <property type="evidence" value="ECO:0007669"/>
    <property type="project" value="TreeGrafter"/>
</dbReference>
<evidence type="ECO:0000256" key="1">
    <source>
        <dbReference type="ARBA" id="ARBA00004141"/>
    </source>
</evidence>
<feature type="region of interest" description="Disordered" evidence="7">
    <location>
        <begin position="1"/>
        <end position="44"/>
    </location>
</feature>
<dbReference type="SUPFAM" id="SSF81338">
    <property type="entry name" value="Aquaporin-like"/>
    <property type="match status" value="1"/>
</dbReference>
<proteinExistence type="inferred from homology"/>
<dbReference type="InterPro" id="IPR034294">
    <property type="entry name" value="Aquaporin_transptr"/>
</dbReference>
<dbReference type="Pfam" id="PF00230">
    <property type="entry name" value="MIP"/>
    <property type="match status" value="1"/>
</dbReference>
<name>A0AAI9TY96_9PEZI</name>
<dbReference type="InterPro" id="IPR023271">
    <property type="entry name" value="Aquaporin-like"/>
</dbReference>